<evidence type="ECO:0000256" key="3">
    <source>
        <dbReference type="ARBA" id="ARBA00022528"/>
    </source>
</evidence>
<dbReference type="GO" id="GO:0015605">
    <property type="term" value="F:organophosphate ester transmembrane transporter activity"/>
    <property type="evidence" value="ECO:0007669"/>
    <property type="project" value="UniProtKB-ARBA"/>
</dbReference>
<dbReference type="AlphaFoldDB" id="A0AAN9F047"/>
<evidence type="ECO:0000256" key="9">
    <source>
        <dbReference type="SAM" id="Phobius"/>
    </source>
</evidence>
<dbReference type="GO" id="GO:0031969">
    <property type="term" value="C:chloroplast membrane"/>
    <property type="evidence" value="ECO:0007669"/>
    <property type="project" value="UniProtKB-SubCell"/>
</dbReference>
<keyword evidence="8 9" id="KW-0472">Membrane</keyword>
<evidence type="ECO:0000256" key="6">
    <source>
        <dbReference type="ARBA" id="ARBA00022946"/>
    </source>
</evidence>
<feature type="transmembrane region" description="Helical" evidence="9">
    <location>
        <begin position="271"/>
        <end position="292"/>
    </location>
</feature>
<feature type="transmembrane region" description="Helical" evidence="9">
    <location>
        <begin position="155"/>
        <end position="175"/>
    </location>
</feature>
<dbReference type="SUPFAM" id="SSF103481">
    <property type="entry name" value="Multidrug resistance efflux transporter EmrE"/>
    <property type="match status" value="2"/>
</dbReference>
<gene>
    <name evidence="11" type="ORF">RJT34_33301</name>
</gene>
<keyword evidence="5 9" id="KW-0812">Transmembrane</keyword>
<evidence type="ECO:0000256" key="1">
    <source>
        <dbReference type="ARBA" id="ARBA00004508"/>
    </source>
</evidence>
<keyword evidence="2" id="KW-0813">Transport</keyword>
<feature type="transmembrane region" description="Helical" evidence="9">
    <location>
        <begin position="96"/>
        <end position="113"/>
    </location>
</feature>
<keyword evidence="6" id="KW-0809">Transit peptide</keyword>
<dbReference type="Pfam" id="PF03151">
    <property type="entry name" value="TPT"/>
    <property type="match status" value="1"/>
</dbReference>
<feature type="transmembrane region" description="Helical" evidence="9">
    <location>
        <begin position="196"/>
        <end position="222"/>
    </location>
</feature>
<evidence type="ECO:0000256" key="7">
    <source>
        <dbReference type="ARBA" id="ARBA00022989"/>
    </source>
</evidence>
<keyword evidence="12" id="KW-1185">Reference proteome</keyword>
<reference evidence="11 12" key="1">
    <citation type="submission" date="2024-01" db="EMBL/GenBank/DDBJ databases">
        <title>The genomes of 5 underutilized Papilionoideae crops provide insights into root nodulation and disease resistance.</title>
        <authorList>
            <person name="Yuan L."/>
        </authorList>
    </citation>
    <scope>NUCLEOTIDE SEQUENCE [LARGE SCALE GENOMIC DNA]</scope>
    <source>
        <strain evidence="11">LY-2023</strain>
        <tissue evidence="11">Leaf</tissue>
    </source>
</reference>
<comment type="caution">
    <text evidence="11">The sequence shown here is derived from an EMBL/GenBank/DDBJ whole genome shotgun (WGS) entry which is preliminary data.</text>
</comment>
<dbReference type="InterPro" id="IPR050186">
    <property type="entry name" value="TPT_transporter"/>
</dbReference>
<keyword evidence="4" id="KW-0934">Plastid</keyword>
<keyword evidence="7 9" id="KW-1133">Transmembrane helix</keyword>
<dbReference type="PANTHER" id="PTHR11132">
    <property type="entry name" value="SOLUTE CARRIER FAMILY 35"/>
    <property type="match status" value="1"/>
</dbReference>
<keyword evidence="3" id="KW-0150">Chloroplast</keyword>
<feature type="transmembrane region" description="Helical" evidence="9">
    <location>
        <begin position="120"/>
        <end position="143"/>
    </location>
</feature>
<sequence length="394" mass="42949">MQSSVLSFPASLSLHKPHTRFHQTRVSVSTSNLIDFTTSPSSSFSFPCQPCSLASSSSPSLKLPPSHPFHARATAVPESAAADSSGGNTLLNTLELGALFGFWFIFNIYFNIYNKQVLKVYHFPLTITALQFAMGTLLISFMWGFNLYKRPKVSGAQLAAIFPLALVHTLGNLFTNMSLGKVSVSFTHTIKAMEPFFSVFLSAMFLGETPTAWVVASLVPIVGGVALASVTEASFNWVGFWSAMASNLTNQSRNVLSKKLMVKDEESMDNITLFSIITVMSFLLSAPVTILMEGFKFTPAYLQSAGLNVSEVYIRSLLAALCFHAYQQVSYMILQKVSPVTHSVGNCVKRVVVIVSSVVFFQTPVSPINAIGTAIALAGVFLYSRVKRLKQKTT</sequence>
<organism evidence="11 12">
    <name type="scientific">Clitoria ternatea</name>
    <name type="common">Butterfly pea</name>
    <dbReference type="NCBI Taxonomy" id="43366"/>
    <lineage>
        <taxon>Eukaryota</taxon>
        <taxon>Viridiplantae</taxon>
        <taxon>Streptophyta</taxon>
        <taxon>Embryophyta</taxon>
        <taxon>Tracheophyta</taxon>
        <taxon>Spermatophyta</taxon>
        <taxon>Magnoliopsida</taxon>
        <taxon>eudicotyledons</taxon>
        <taxon>Gunneridae</taxon>
        <taxon>Pentapetalae</taxon>
        <taxon>rosids</taxon>
        <taxon>fabids</taxon>
        <taxon>Fabales</taxon>
        <taxon>Fabaceae</taxon>
        <taxon>Papilionoideae</taxon>
        <taxon>50 kb inversion clade</taxon>
        <taxon>NPAAA clade</taxon>
        <taxon>indigoferoid/millettioid clade</taxon>
        <taxon>Phaseoleae</taxon>
        <taxon>Clitoria</taxon>
    </lineage>
</organism>
<proteinExistence type="predicted"/>
<evidence type="ECO:0000256" key="4">
    <source>
        <dbReference type="ARBA" id="ARBA00022640"/>
    </source>
</evidence>
<dbReference type="GO" id="GO:0015120">
    <property type="term" value="F:phosphoglycerate transmembrane transporter activity"/>
    <property type="evidence" value="ECO:0007669"/>
    <property type="project" value="UniProtKB-ARBA"/>
</dbReference>
<dbReference type="InterPro" id="IPR037185">
    <property type="entry name" value="EmrE-like"/>
</dbReference>
<dbReference type="InterPro" id="IPR004853">
    <property type="entry name" value="Sugar_P_trans_dom"/>
</dbReference>
<dbReference type="Proteomes" id="UP001359559">
    <property type="component" value="Unassembled WGS sequence"/>
</dbReference>
<accession>A0AAN9F047</accession>
<feature type="domain" description="Sugar phosphate transporter" evidence="10">
    <location>
        <begin position="95"/>
        <end position="384"/>
    </location>
</feature>
<evidence type="ECO:0000313" key="11">
    <source>
        <dbReference type="EMBL" id="KAK7265678.1"/>
    </source>
</evidence>
<evidence type="ECO:0000256" key="2">
    <source>
        <dbReference type="ARBA" id="ARBA00022448"/>
    </source>
</evidence>
<dbReference type="InterPro" id="IPR004696">
    <property type="entry name" value="Tpt_PEP_transl"/>
</dbReference>
<dbReference type="EMBL" id="JAYKXN010000008">
    <property type="protein sequence ID" value="KAK7265678.1"/>
    <property type="molecule type" value="Genomic_DNA"/>
</dbReference>
<name>A0AAN9F047_CLITE</name>
<evidence type="ECO:0000313" key="12">
    <source>
        <dbReference type="Proteomes" id="UP001359559"/>
    </source>
</evidence>
<feature type="transmembrane region" description="Helical" evidence="9">
    <location>
        <begin position="368"/>
        <end position="386"/>
    </location>
</feature>
<evidence type="ECO:0000256" key="5">
    <source>
        <dbReference type="ARBA" id="ARBA00022692"/>
    </source>
</evidence>
<comment type="subcellular location">
    <subcellularLocation>
        <location evidence="1">Plastid</location>
        <location evidence="1">Chloroplast membrane</location>
        <topology evidence="1">Multi-pass membrane protein</topology>
    </subcellularLocation>
</comment>
<evidence type="ECO:0000259" key="10">
    <source>
        <dbReference type="Pfam" id="PF03151"/>
    </source>
</evidence>
<evidence type="ECO:0000256" key="8">
    <source>
        <dbReference type="ARBA" id="ARBA00023136"/>
    </source>
</evidence>
<protein>
    <recommendedName>
        <fullName evidence="10">Sugar phosphate transporter domain-containing protein</fullName>
    </recommendedName>
</protein>
<dbReference type="NCBIfam" id="TIGR00817">
    <property type="entry name" value="tpt"/>
    <property type="match status" value="1"/>
</dbReference>